<dbReference type="EMBL" id="BAAAGF010000001">
    <property type="protein sequence ID" value="GAA0738532.1"/>
    <property type="molecule type" value="Genomic_DNA"/>
</dbReference>
<name>A0ABN1JFI5_9FLAO</name>
<dbReference type="Proteomes" id="UP001500736">
    <property type="component" value="Unassembled WGS sequence"/>
</dbReference>
<dbReference type="Pfam" id="PF01370">
    <property type="entry name" value="Epimerase"/>
    <property type="match status" value="1"/>
</dbReference>
<dbReference type="RefSeq" id="WP_343795745.1">
    <property type="nucleotide sequence ID" value="NZ_BAAAGF010000001.1"/>
</dbReference>
<evidence type="ECO:0000313" key="2">
    <source>
        <dbReference type="EMBL" id="GAA0738532.1"/>
    </source>
</evidence>
<evidence type="ECO:0000259" key="1">
    <source>
        <dbReference type="Pfam" id="PF01370"/>
    </source>
</evidence>
<proteinExistence type="predicted"/>
<feature type="domain" description="NAD-dependent epimerase/dehydratase" evidence="1">
    <location>
        <begin position="2"/>
        <end position="231"/>
    </location>
</feature>
<dbReference type="InterPro" id="IPR036291">
    <property type="entry name" value="NAD(P)-bd_dom_sf"/>
</dbReference>
<gene>
    <name evidence="2" type="ORF">GCM10009431_06530</name>
</gene>
<dbReference type="SUPFAM" id="SSF51735">
    <property type="entry name" value="NAD(P)-binding Rossmann-fold domains"/>
    <property type="match status" value="1"/>
</dbReference>
<keyword evidence="3" id="KW-1185">Reference proteome</keyword>
<comment type="caution">
    <text evidence="2">The sequence shown here is derived from an EMBL/GenBank/DDBJ whole genome shotgun (WGS) entry which is preliminary data.</text>
</comment>
<dbReference type="Gene3D" id="3.40.50.720">
    <property type="entry name" value="NAD(P)-binding Rossmann-like Domain"/>
    <property type="match status" value="1"/>
</dbReference>
<sequence length="340" mass="38529">MILVTGGTGLVGSHLLYNLASNNKKVRAIYRREHKLDTVKKVFSYYTEHSESLFNSIEWVEANLTDITALTNAFKEVTHVYHCAAFVSFEPDKYHQLRKINIEGTANIVNLCVSHNIKKLCYISSIAAIGHHANSEELITENTHWNTEDDNSVYAITKYGAEIEVWRGTQEGVDAVIVNPGIIVGPGFWKGAGSSSLIRLIYKSVPYYTNGSTGYVGVWDVASVMQQLMESNIKNEGFILVSDNLTFKNFIYKVANALKVEPTKKKASTFLLELGWRLDWLRHKLTGKRRQLSKHTAKSARQRTLYDNSKIKNALDFQFTPIDEVIEKTSKLFLEDIKKD</sequence>
<dbReference type="PANTHER" id="PTHR48079:SF6">
    <property type="entry name" value="NAD(P)-BINDING DOMAIN-CONTAINING PROTEIN-RELATED"/>
    <property type="match status" value="1"/>
</dbReference>
<protein>
    <submittedName>
        <fullName evidence="2">NAD-dependent epimerase/dehydratase family protein</fullName>
    </submittedName>
</protein>
<accession>A0ABN1JFI5</accession>
<reference evidence="2 3" key="1">
    <citation type="journal article" date="2019" name="Int. J. Syst. Evol. Microbiol.">
        <title>The Global Catalogue of Microorganisms (GCM) 10K type strain sequencing project: providing services to taxonomists for standard genome sequencing and annotation.</title>
        <authorList>
            <consortium name="The Broad Institute Genomics Platform"/>
            <consortium name="The Broad Institute Genome Sequencing Center for Infectious Disease"/>
            <person name="Wu L."/>
            <person name="Ma J."/>
        </authorList>
    </citation>
    <scope>NUCLEOTIDE SEQUENCE [LARGE SCALE GENOMIC DNA]</scope>
    <source>
        <strain evidence="2 3">JCM 15976</strain>
    </source>
</reference>
<dbReference type="InterPro" id="IPR051783">
    <property type="entry name" value="NAD(P)-dependent_oxidoreduct"/>
</dbReference>
<dbReference type="PANTHER" id="PTHR48079">
    <property type="entry name" value="PROTEIN YEEZ"/>
    <property type="match status" value="1"/>
</dbReference>
<dbReference type="InterPro" id="IPR001509">
    <property type="entry name" value="Epimerase_deHydtase"/>
</dbReference>
<evidence type="ECO:0000313" key="3">
    <source>
        <dbReference type="Proteomes" id="UP001500736"/>
    </source>
</evidence>
<organism evidence="2 3">
    <name type="scientific">Gaetbulibacter jejuensis</name>
    <dbReference type="NCBI Taxonomy" id="584607"/>
    <lineage>
        <taxon>Bacteria</taxon>
        <taxon>Pseudomonadati</taxon>
        <taxon>Bacteroidota</taxon>
        <taxon>Flavobacteriia</taxon>
        <taxon>Flavobacteriales</taxon>
        <taxon>Flavobacteriaceae</taxon>
        <taxon>Gaetbulibacter</taxon>
    </lineage>
</organism>